<evidence type="ECO:0000313" key="1">
    <source>
        <dbReference type="EMBL" id="GAA0872987.1"/>
    </source>
</evidence>
<dbReference type="InterPro" id="IPR043749">
    <property type="entry name" value="DUF5694"/>
</dbReference>
<protein>
    <submittedName>
        <fullName evidence="1">Uncharacterized protein</fullName>
    </submittedName>
</protein>
<sequence>MKNILFIIIIIVSFSCAEEKKSIEEIEIIPQANSDTISNKIPVLNFATFHMGKTSDANSTEFDENDRKNQQDAKRIAEMISKFKPTIVCVEYPTEKDSILNLEYNEFLKNSSQPVSWYGEIGLVAFPLASMSGLDKIYGIDHKMGYNYRIAGEIENQIDSVTVNNYYENPFEEYPELGSDMDTLNLLEKLKLMNHPKFLDFLIVVNADILAYAGTEDNFEGADEAAKYYQRNLRIYSNLNRIPMTPDDRVFILSGGSHTAFLREFFERSPKYEMVDTFQYLD</sequence>
<dbReference type="PROSITE" id="PS51257">
    <property type="entry name" value="PROKAR_LIPOPROTEIN"/>
    <property type="match status" value="1"/>
</dbReference>
<dbReference type="RefSeq" id="WP_343767365.1">
    <property type="nucleotide sequence ID" value="NZ_BAAAFG010000016.1"/>
</dbReference>
<comment type="caution">
    <text evidence="1">The sequence shown here is derived from an EMBL/GenBank/DDBJ whole genome shotgun (WGS) entry which is preliminary data.</text>
</comment>
<dbReference type="Pfam" id="PF18950">
    <property type="entry name" value="DUF5694"/>
    <property type="match status" value="1"/>
</dbReference>
<accession>A0ABP3XZR2</accession>
<dbReference type="EMBL" id="BAAAFG010000016">
    <property type="protein sequence ID" value="GAA0872987.1"/>
    <property type="molecule type" value="Genomic_DNA"/>
</dbReference>
<reference evidence="2" key="1">
    <citation type="journal article" date="2019" name="Int. J. Syst. Evol. Microbiol.">
        <title>The Global Catalogue of Microorganisms (GCM) 10K type strain sequencing project: providing services to taxonomists for standard genome sequencing and annotation.</title>
        <authorList>
            <consortium name="The Broad Institute Genomics Platform"/>
            <consortium name="The Broad Institute Genome Sequencing Center for Infectious Disease"/>
            <person name="Wu L."/>
            <person name="Ma J."/>
        </authorList>
    </citation>
    <scope>NUCLEOTIDE SEQUENCE [LARGE SCALE GENOMIC DNA]</scope>
    <source>
        <strain evidence="2">JCM 16082</strain>
    </source>
</reference>
<name>A0ABP3XZR2_9FLAO</name>
<gene>
    <name evidence="1" type="ORF">GCM10009117_21340</name>
</gene>
<dbReference type="Proteomes" id="UP001500507">
    <property type="component" value="Unassembled WGS sequence"/>
</dbReference>
<organism evidence="1 2">
    <name type="scientific">Gangjinia marincola</name>
    <dbReference type="NCBI Taxonomy" id="578463"/>
    <lineage>
        <taxon>Bacteria</taxon>
        <taxon>Pseudomonadati</taxon>
        <taxon>Bacteroidota</taxon>
        <taxon>Flavobacteriia</taxon>
        <taxon>Flavobacteriales</taxon>
        <taxon>Flavobacteriaceae</taxon>
        <taxon>Gangjinia</taxon>
    </lineage>
</organism>
<evidence type="ECO:0000313" key="2">
    <source>
        <dbReference type="Proteomes" id="UP001500507"/>
    </source>
</evidence>
<keyword evidence="2" id="KW-1185">Reference proteome</keyword>
<proteinExistence type="predicted"/>